<proteinExistence type="predicted"/>
<evidence type="ECO:0000313" key="2">
    <source>
        <dbReference type="Proteomes" id="UP001385499"/>
    </source>
</evidence>
<dbReference type="Proteomes" id="UP001385499">
    <property type="component" value="Unassembled WGS sequence"/>
</dbReference>
<protein>
    <submittedName>
        <fullName evidence="1">Uncharacterized protein</fullName>
    </submittedName>
</protein>
<evidence type="ECO:0000313" key="1">
    <source>
        <dbReference type="EMBL" id="MEJ8474743.1"/>
    </source>
</evidence>
<gene>
    <name evidence="1" type="ORF">V6575_11660</name>
</gene>
<comment type="caution">
    <text evidence="1">The sequence shown here is derived from an EMBL/GenBank/DDBJ whole genome shotgun (WGS) entry which is preliminary data.</text>
</comment>
<dbReference type="RefSeq" id="WP_340274508.1">
    <property type="nucleotide sequence ID" value="NZ_JBAKIA010000006.1"/>
</dbReference>
<accession>A0ABU8TKQ1</accession>
<sequence>MNTAALTAILKDNELKKAFEKYINRQKIWKSYELATIHRDEITAIDIYYSKLSPADQSFAPNVWNKAQEIFNRIVHEEHMKALKIIEKKEGQKRELTVDEIKAYHLSARRSEKWKKFFKLSKVILNQTLSAHAEKEFPHTPEYAEYVRKKAKKEAEKLAKEHEMDREIDEWLGLSVAVATGDNKTATTISQRLSKKHQPKKGKAMKAADVAKAAKTRMKKLLHLS</sequence>
<keyword evidence="2" id="KW-1185">Reference proteome</keyword>
<dbReference type="EMBL" id="JBAKIA010000006">
    <property type="protein sequence ID" value="MEJ8474743.1"/>
    <property type="molecule type" value="Genomic_DNA"/>
</dbReference>
<reference evidence="1 2" key="1">
    <citation type="submission" date="2024-02" db="EMBL/GenBank/DDBJ databases">
        <title>Roseibium algae sp. nov., isolated from marine alga (Grateloupia sp.), showing potential in myo-inositol conversion.</title>
        <authorList>
            <person name="Wang Y."/>
        </authorList>
    </citation>
    <scope>NUCLEOTIDE SEQUENCE [LARGE SCALE GENOMIC DNA]</scope>
    <source>
        <strain evidence="1 2">H3510</strain>
    </source>
</reference>
<name>A0ABU8TKQ1_9HYPH</name>
<organism evidence="1 2">
    <name type="scientific">Roseibium algae</name>
    <dbReference type="NCBI Taxonomy" id="3123038"/>
    <lineage>
        <taxon>Bacteria</taxon>
        <taxon>Pseudomonadati</taxon>
        <taxon>Pseudomonadota</taxon>
        <taxon>Alphaproteobacteria</taxon>
        <taxon>Hyphomicrobiales</taxon>
        <taxon>Stappiaceae</taxon>
        <taxon>Roseibium</taxon>
    </lineage>
</organism>